<gene>
    <name evidence="6" type="primary">khpB</name>
    <name evidence="6" type="synonym">eloR</name>
    <name evidence="8" type="ordered locus">Spiaf_0008</name>
</gene>
<dbReference type="Proteomes" id="UP000007383">
    <property type="component" value="Chromosome"/>
</dbReference>
<dbReference type="Pfam" id="PF14804">
    <property type="entry name" value="Jag_N"/>
    <property type="match status" value="1"/>
</dbReference>
<evidence type="ECO:0000256" key="2">
    <source>
        <dbReference type="ARBA" id="ARBA00022884"/>
    </source>
</evidence>
<dbReference type="PANTHER" id="PTHR35800:SF1">
    <property type="entry name" value="RNA-BINDING PROTEIN KHPB"/>
    <property type="match status" value="1"/>
</dbReference>
<dbReference type="HAMAP" id="MF_00867">
    <property type="entry name" value="KhpB"/>
    <property type="match status" value="1"/>
</dbReference>
<dbReference type="PROSITE" id="PS51061">
    <property type="entry name" value="R3H"/>
    <property type="match status" value="1"/>
</dbReference>
<reference evidence="9" key="1">
    <citation type="journal article" date="2013" name="Stand. Genomic Sci.">
        <title>Complete genome sequence of the halophilic bacterium Spirochaeta africana type strain (Z-7692(T)) from the alkaline Lake Magadi in the East African Rift.</title>
        <authorList>
            <person name="Liolos K."/>
            <person name="Abt B."/>
            <person name="Scheuner C."/>
            <person name="Teshima H."/>
            <person name="Held B."/>
            <person name="Lapidus A."/>
            <person name="Nolan M."/>
            <person name="Lucas S."/>
            <person name="Deshpande S."/>
            <person name="Cheng J.F."/>
            <person name="Tapia R."/>
            <person name="Goodwin L.A."/>
            <person name="Pitluck S."/>
            <person name="Pagani I."/>
            <person name="Ivanova N."/>
            <person name="Mavromatis K."/>
            <person name="Mikhailova N."/>
            <person name="Huntemann M."/>
            <person name="Pati A."/>
            <person name="Chen A."/>
            <person name="Palaniappan K."/>
            <person name="Land M."/>
            <person name="Rohde M."/>
            <person name="Tindall B.J."/>
            <person name="Detter J.C."/>
            <person name="Goker M."/>
            <person name="Bristow J."/>
            <person name="Eisen J.A."/>
            <person name="Markowitz V."/>
            <person name="Hugenholtz P."/>
            <person name="Woyke T."/>
            <person name="Klenk H.P."/>
            <person name="Kyrpides N.C."/>
        </authorList>
    </citation>
    <scope>NUCLEOTIDE SEQUENCE</scope>
    <source>
        <strain evidence="9">ATCC 700263 / DSM 8902 / Z-7692</strain>
    </source>
</reference>
<comment type="subunit">
    <text evidence="6">Forms a complex with KhpA.</text>
</comment>
<evidence type="ECO:0000313" key="9">
    <source>
        <dbReference type="Proteomes" id="UP000007383"/>
    </source>
</evidence>
<dbReference type="GO" id="GO:0009252">
    <property type="term" value="P:peptidoglycan biosynthetic process"/>
    <property type="evidence" value="ECO:0007669"/>
    <property type="project" value="UniProtKB-UniRule"/>
</dbReference>
<dbReference type="KEGG" id="sfc:Spiaf_0008"/>
<dbReference type="GO" id="GO:0008360">
    <property type="term" value="P:regulation of cell shape"/>
    <property type="evidence" value="ECO:0007669"/>
    <property type="project" value="UniProtKB-KW"/>
</dbReference>
<organism evidence="8 9">
    <name type="scientific">Spirochaeta africana (strain ATCC 700263 / DSM 8902 / Z-7692)</name>
    <dbReference type="NCBI Taxonomy" id="889378"/>
    <lineage>
        <taxon>Bacteria</taxon>
        <taxon>Pseudomonadati</taxon>
        <taxon>Spirochaetota</taxon>
        <taxon>Spirochaetia</taxon>
        <taxon>Spirochaetales</taxon>
        <taxon>Spirochaetaceae</taxon>
        <taxon>Spirochaeta</taxon>
    </lineage>
</organism>
<evidence type="ECO:0000256" key="6">
    <source>
        <dbReference type="HAMAP-Rule" id="MF_00867"/>
    </source>
</evidence>
<keyword evidence="1 6" id="KW-0963">Cytoplasm</keyword>
<dbReference type="RefSeq" id="WP_014454116.1">
    <property type="nucleotide sequence ID" value="NC_017098.1"/>
</dbReference>
<dbReference type="GO" id="GO:0071555">
    <property type="term" value="P:cell wall organization"/>
    <property type="evidence" value="ECO:0007669"/>
    <property type="project" value="UniProtKB-KW"/>
</dbReference>
<dbReference type="SMART" id="SM01245">
    <property type="entry name" value="Jag_N"/>
    <property type="match status" value="1"/>
</dbReference>
<dbReference type="CDD" id="cd02414">
    <property type="entry name" value="KH-II_Jag"/>
    <property type="match status" value="1"/>
</dbReference>
<proteinExistence type="inferred from homology"/>
<dbReference type="SUPFAM" id="SSF82708">
    <property type="entry name" value="R3H domain"/>
    <property type="match status" value="1"/>
</dbReference>
<dbReference type="Gene3D" id="3.30.1370.50">
    <property type="entry name" value="R3H-like domain"/>
    <property type="match status" value="1"/>
</dbReference>
<dbReference type="GO" id="GO:0005737">
    <property type="term" value="C:cytoplasm"/>
    <property type="evidence" value="ECO:0007669"/>
    <property type="project" value="UniProtKB-SubCell"/>
</dbReference>
<dbReference type="Pfam" id="PF01424">
    <property type="entry name" value="R3H"/>
    <property type="match status" value="1"/>
</dbReference>
<dbReference type="InterPro" id="IPR001374">
    <property type="entry name" value="R3H_dom"/>
</dbReference>
<evidence type="ECO:0000259" key="7">
    <source>
        <dbReference type="PROSITE" id="PS51061"/>
    </source>
</evidence>
<evidence type="ECO:0000256" key="1">
    <source>
        <dbReference type="ARBA" id="ARBA00022490"/>
    </source>
</evidence>
<dbReference type="InterPro" id="IPR015946">
    <property type="entry name" value="KH_dom-like_a/b"/>
</dbReference>
<comment type="subcellular location">
    <subcellularLocation>
        <location evidence="6">Cytoplasm</location>
    </subcellularLocation>
</comment>
<dbReference type="CDD" id="cd02644">
    <property type="entry name" value="R3H_jag"/>
    <property type="match status" value="1"/>
</dbReference>
<dbReference type="eggNOG" id="COG1847">
    <property type="taxonomic scope" value="Bacteria"/>
</dbReference>
<keyword evidence="3 6" id="KW-0133">Cell shape</keyword>
<name>H9UF25_SPIAZ</name>
<keyword evidence="2 6" id="KW-0694">RNA-binding</keyword>
<dbReference type="Gene3D" id="3.30.300.20">
    <property type="match status" value="1"/>
</dbReference>
<comment type="function">
    <text evidence="6">A probable RNA chaperone. Forms a complex with KhpA which binds to cellular RNA and controls its expression. Plays a role in peptidoglycan (PG) homeostasis and cell length regulation.</text>
</comment>
<dbReference type="PANTHER" id="PTHR35800">
    <property type="entry name" value="PROTEIN JAG"/>
    <property type="match status" value="1"/>
</dbReference>
<dbReference type="Gene3D" id="3.30.30.80">
    <property type="entry name" value="probable RNA-binding protein from clostridium symbiosum atcc 14940"/>
    <property type="match status" value="1"/>
</dbReference>
<dbReference type="InterPro" id="IPR038008">
    <property type="entry name" value="Jag_KH"/>
</dbReference>
<feature type="region of interest" description="Jag_N domain" evidence="6">
    <location>
        <begin position="6"/>
        <end position="56"/>
    </location>
</feature>
<accession>H9UF25</accession>
<evidence type="ECO:0000313" key="8">
    <source>
        <dbReference type="EMBL" id="AFG36118.1"/>
    </source>
</evidence>
<dbReference type="EMBL" id="CP003282">
    <property type="protein sequence ID" value="AFG36118.1"/>
    <property type="molecule type" value="Genomic_DNA"/>
</dbReference>
<sequence>MSIVREYEGKTEKDAIDAAVEDLGLGREAFDVEILDSQRSGFLNMSKKVRVRVHLHDNIAVPEDAPAARPASVRQPVSSAASASAAPAAAAAGAEPENDFEHAICDFMRNLTAKMGTPMEPVIMYREPHKLALRLDGDHAGIIIGRKGKNLDALQVLVNVVSNRLAGSDFKVVLDTENYRGRREEQLIQLAERTADQVMNSRKSRLLEPMNPFERRIIHTALNNINDIGTKSEGEGLYKQVRIYHRAYEK</sequence>
<dbReference type="HOGENOM" id="CLU_042512_0_0_12"/>
<dbReference type="NCBIfam" id="NF041568">
    <property type="entry name" value="Jag_EloR"/>
    <property type="match status" value="1"/>
</dbReference>
<dbReference type="Pfam" id="PF13083">
    <property type="entry name" value="KH_KhpA-B"/>
    <property type="match status" value="1"/>
</dbReference>
<dbReference type="InterPro" id="IPR032782">
    <property type="entry name" value="KhpB_N"/>
</dbReference>
<dbReference type="InterPro" id="IPR039247">
    <property type="entry name" value="KhpB"/>
</dbReference>
<dbReference type="STRING" id="889378.Spiaf_0008"/>
<comment type="similarity">
    <text evidence="6">Belongs to the KhpB RNA-binding protein family.</text>
</comment>
<dbReference type="InterPro" id="IPR038247">
    <property type="entry name" value="Jag_N_dom_sf"/>
</dbReference>
<keyword evidence="5 6" id="KW-0961">Cell wall biogenesis/degradation</keyword>
<keyword evidence="9" id="KW-1185">Reference proteome</keyword>
<evidence type="ECO:0000256" key="4">
    <source>
        <dbReference type="ARBA" id="ARBA00023186"/>
    </source>
</evidence>
<keyword evidence="4 6" id="KW-0143">Chaperone</keyword>
<dbReference type="AlphaFoldDB" id="H9UF25"/>
<dbReference type="PATRIC" id="fig|889378.3.peg.8"/>
<dbReference type="GO" id="GO:0003723">
    <property type="term" value="F:RNA binding"/>
    <property type="evidence" value="ECO:0007669"/>
    <property type="project" value="UniProtKB-UniRule"/>
</dbReference>
<dbReference type="SMART" id="SM00393">
    <property type="entry name" value="R3H"/>
    <property type="match status" value="1"/>
</dbReference>
<dbReference type="InterPro" id="IPR034079">
    <property type="entry name" value="R3H_KhpB"/>
</dbReference>
<protein>
    <recommendedName>
        <fullName evidence="6">RNA-binding protein KhpB</fullName>
    </recommendedName>
    <alternativeName>
        <fullName evidence="6">RNA-binding protein EloR</fullName>
    </alternativeName>
</protein>
<feature type="domain" description="R3H" evidence="7">
    <location>
        <begin position="181"/>
        <end position="247"/>
    </location>
</feature>
<comment type="domain">
    <text evidence="6">Has an N-terminal Jag-N domain and 2 RNA-binding domains (KH and R3H).</text>
</comment>
<dbReference type="InterPro" id="IPR036867">
    <property type="entry name" value="R3H_dom_sf"/>
</dbReference>
<evidence type="ECO:0000256" key="3">
    <source>
        <dbReference type="ARBA" id="ARBA00022960"/>
    </source>
</evidence>
<evidence type="ECO:0000256" key="5">
    <source>
        <dbReference type="ARBA" id="ARBA00023316"/>
    </source>
</evidence>